<protein>
    <recommendedName>
        <fullName evidence="2">Rhodopsin domain-containing protein</fullName>
    </recommendedName>
</protein>
<feature type="domain" description="Rhodopsin" evidence="2">
    <location>
        <begin position="5"/>
        <end position="57"/>
    </location>
</feature>
<evidence type="ECO:0000256" key="1">
    <source>
        <dbReference type="SAM" id="Phobius"/>
    </source>
</evidence>
<comment type="caution">
    <text evidence="3">The sequence shown here is derived from an EMBL/GenBank/DDBJ whole genome shotgun (WGS) entry which is preliminary data.</text>
</comment>
<dbReference type="AlphaFoldDB" id="A0A3A3A4T6"/>
<keyword evidence="1" id="KW-1133">Transmembrane helix</keyword>
<dbReference type="InterPro" id="IPR049326">
    <property type="entry name" value="Rhodopsin_dom_fungi"/>
</dbReference>
<dbReference type="EMBL" id="MVGC01000060">
    <property type="protein sequence ID" value="RJE25025.1"/>
    <property type="molecule type" value="Genomic_DNA"/>
</dbReference>
<organism evidence="3 4">
    <name type="scientific">Aspergillus sclerotialis</name>
    <dbReference type="NCBI Taxonomy" id="2070753"/>
    <lineage>
        <taxon>Eukaryota</taxon>
        <taxon>Fungi</taxon>
        <taxon>Dikarya</taxon>
        <taxon>Ascomycota</taxon>
        <taxon>Pezizomycotina</taxon>
        <taxon>Eurotiomycetes</taxon>
        <taxon>Eurotiomycetidae</taxon>
        <taxon>Eurotiales</taxon>
        <taxon>Aspergillaceae</taxon>
        <taxon>Aspergillus</taxon>
        <taxon>Aspergillus subgen. Polypaecilum</taxon>
    </lineage>
</organism>
<accession>A0A3A3A4T6</accession>
<evidence type="ECO:0000259" key="2">
    <source>
        <dbReference type="Pfam" id="PF20684"/>
    </source>
</evidence>
<keyword evidence="4" id="KW-1185">Reference proteome</keyword>
<evidence type="ECO:0000313" key="3">
    <source>
        <dbReference type="EMBL" id="RJE25025.1"/>
    </source>
</evidence>
<dbReference type="Proteomes" id="UP000266188">
    <property type="component" value="Unassembled WGS sequence"/>
</dbReference>
<dbReference type="OrthoDB" id="10017208at2759"/>
<dbReference type="Pfam" id="PF20684">
    <property type="entry name" value="Fung_rhodopsin"/>
    <property type="match status" value="1"/>
</dbReference>
<keyword evidence="1" id="KW-0812">Transmembrane</keyword>
<proteinExistence type="predicted"/>
<gene>
    <name evidence="3" type="ORF">PHISCL_02618</name>
</gene>
<name>A0A3A3A4T6_9EURO</name>
<feature type="transmembrane region" description="Helical" evidence="1">
    <location>
        <begin position="32"/>
        <end position="51"/>
    </location>
</feature>
<keyword evidence="1" id="KW-0472">Membrane</keyword>
<sequence>MDYSVSAISMLRVVSLMKIDFNDATYTLPIPLMWSIVQGQLAIVAANIPLLRRVFSRNITRILDGFIPPQAHDALKGS</sequence>
<evidence type="ECO:0000313" key="4">
    <source>
        <dbReference type="Proteomes" id="UP000266188"/>
    </source>
</evidence>
<reference evidence="4" key="1">
    <citation type="submission" date="2017-02" db="EMBL/GenBank/DDBJ databases">
        <authorList>
            <person name="Tafer H."/>
            <person name="Lopandic K."/>
        </authorList>
    </citation>
    <scope>NUCLEOTIDE SEQUENCE [LARGE SCALE GENOMIC DNA]</scope>
    <source>
        <strain evidence="4">CBS 366.77</strain>
    </source>
</reference>